<keyword evidence="1" id="KW-0175">Coiled coil</keyword>
<name>A0A5C5X0X9_9PLAN</name>
<sequence length="290" mass="32330">MSYVGKILVVVQVVLSILFMAFAGAVYSMHQNWKGQYEAVQSELALQRQSTQDAQGQLTIAKTELETQLTAAEERAGRLAAQQQAMEMQIKNLTEESNRREALRAEQTGLAEAKAAEARFRQQEAEKQRIENEKLRVALDKSVADNRDLRDEKFTLETNLAELKTNYNRQLEKVGYLERVVAANGLETDPDVVEKLKLPPPPVEGLVREVRKNRANRVQYVSMSIGSDDGLIVGHELDVVRLKSDEANSEWLGRVRVVDVAPDSAVGEVVLPAKYGIIQKGDNVTSRLGT</sequence>
<organism evidence="2 3">
    <name type="scientific">Thalassoglobus neptunius</name>
    <dbReference type="NCBI Taxonomy" id="1938619"/>
    <lineage>
        <taxon>Bacteria</taxon>
        <taxon>Pseudomonadati</taxon>
        <taxon>Planctomycetota</taxon>
        <taxon>Planctomycetia</taxon>
        <taxon>Planctomycetales</taxon>
        <taxon>Planctomycetaceae</taxon>
        <taxon>Thalassoglobus</taxon>
    </lineage>
</organism>
<gene>
    <name evidence="2" type="ORF">KOR42_26260</name>
</gene>
<reference evidence="2 3" key="1">
    <citation type="submission" date="2019-02" db="EMBL/GenBank/DDBJ databases">
        <title>Deep-cultivation of Planctomycetes and their phenomic and genomic characterization uncovers novel biology.</title>
        <authorList>
            <person name="Wiegand S."/>
            <person name="Jogler M."/>
            <person name="Boedeker C."/>
            <person name="Pinto D."/>
            <person name="Vollmers J."/>
            <person name="Rivas-Marin E."/>
            <person name="Kohn T."/>
            <person name="Peeters S.H."/>
            <person name="Heuer A."/>
            <person name="Rast P."/>
            <person name="Oberbeckmann S."/>
            <person name="Bunk B."/>
            <person name="Jeske O."/>
            <person name="Meyerdierks A."/>
            <person name="Storesund J.E."/>
            <person name="Kallscheuer N."/>
            <person name="Luecker S."/>
            <person name="Lage O.M."/>
            <person name="Pohl T."/>
            <person name="Merkel B.J."/>
            <person name="Hornburger P."/>
            <person name="Mueller R.-W."/>
            <person name="Bruemmer F."/>
            <person name="Labrenz M."/>
            <person name="Spormann A.M."/>
            <person name="Op Den Camp H."/>
            <person name="Overmann J."/>
            <person name="Amann R."/>
            <person name="Jetten M.S.M."/>
            <person name="Mascher T."/>
            <person name="Medema M.H."/>
            <person name="Devos D.P."/>
            <person name="Kaster A.-K."/>
            <person name="Ovreas L."/>
            <person name="Rohde M."/>
            <person name="Galperin M.Y."/>
            <person name="Jogler C."/>
        </authorList>
    </citation>
    <scope>NUCLEOTIDE SEQUENCE [LARGE SCALE GENOMIC DNA]</scope>
    <source>
        <strain evidence="2 3">KOR42</strain>
    </source>
</reference>
<protein>
    <submittedName>
        <fullName evidence="2">Uncharacterized protein</fullName>
    </submittedName>
</protein>
<dbReference type="OrthoDB" id="253764at2"/>
<evidence type="ECO:0000313" key="3">
    <source>
        <dbReference type="Proteomes" id="UP000317243"/>
    </source>
</evidence>
<evidence type="ECO:0000313" key="2">
    <source>
        <dbReference type="EMBL" id="TWT55815.1"/>
    </source>
</evidence>
<dbReference type="EMBL" id="SIHI01000002">
    <property type="protein sequence ID" value="TWT55815.1"/>
    <property type="molecule type" value="Genomic_DNA"/>
</dbReference>
<feature type="coiled-coil region" evidence="1">
    <location>
        <begin position="62"/>
        <end position="166"/>
    </location>
</feature>
<keyword evidence="3" id="KW-1185">Reference proteome</keyword>
<accession>A0A5C5X0X9</accession>
<dbReference type="AlphaFoldDB" id="A0A5C5X0X9"/>
<evidence type="ECO:0000256" key="1">
    <source>
        <dbReference type="SAM" id="Coils"/>
    </source>
</evidence>
<dbReference type="RefSeq" id="WP_146510150.1">
    <property type="nucleotide sequence ID" value="NZ_SIHI01000002.1"/>
</dbReference>
<comment type="caution">
    <text evidence="2">The sequence shown here is derived from an EMBL/GenBank/DDBJ whole genome shotgun (WGS) entry which is preliminary data.</text>
</comment>
<proteinExistence type="predicted"/>
<dbReference type="Proteomes" id="UP000317243">
    <property type="component" value="Unassembled WGS sequence"/>
</dbReference>